<dbReference type="KEGG" id="alc:OTEC02_04080"/>
<dbReference type="RefSeq" id="WP_079748505.1">
    <property type="nucleotide sequence ID" value="NZ_AVOE01000032.1"/>
</dbReference>
<dbReference type="Proteomes" id="UP001150055">
    <property type="component" value="Unassembled WGS sequence"/>
</dbReference>
<evidence type="ECO:0000313" key="1">
    <source>
        <dbReference type="EMBL" id="MDD9322210.1"/>
    </source>
</evidence>
<comment type="caution">
    <text evidence="2">The sequence shown here is derived from an EMBL/GenBank/DDBJ whole genome shotgun (WGS) entry which is preliminary data.</text>
</comment>
<accession>A0A1V0K8N2</accession>
<dbReference type="OrthoDB" id="6697728at2"/>
<dbReference type="EMBL" id="RFES01000001">
    <property type="protein sequence ID" value="RSO60533.1"/>
    <property type="molecule type" value="Genomic_DNA"/>
</dbReference>
<proteinExistence type="predicted"/>
<organism evidence="2 3">
    <name type="scientific">Acinetobacter lactucae</name>
    <dbReference type="NCBI Taxonomy" id="1785128"/>
    <lineage>
        <taxon>Bacteria</taxon>
        <taxon>Pseudomonadati</taxon>
        <taxon>Pseudomonadota</taxon>
        <taxon>Gammaproteobacteria</taxon>
        <taxon>Moraxellales</taxon>
        <taxon>Moraxellaceae</taxon>
        <taxon>Acinetobacter</taxon>
        <taxon>Acinetobacter calcoaceticus/baumannii complex</taxon>
    </lineage>
</organism>
<reference evidence="1" key="2">
    <citation type="submission" date="2022-12" db="EMBL/GenBank/DDBJ databases">
        <title>Acinetobacter lactucae: Emerging opportunistic pathogenic species of genus Acinetobacter isolated from immunocompromised patients in clinical settings of India.</title>
        <authorList>
            <person name="Amar A.K."/>
            <person name="Sawant A.R."/>
            <person name="Meera M."/>
            <person name="Tomar A."/>
            <person name="Sistla S."/>
            <person name="Prashanth K."/>
        </authorList>
    </citation>
    <scope>NUCLEOTIDE SEQUENCE</scope>
    <source>
        <strain evidence="1">PKAL1828C</strain>
    </source>
</reference>
<dbReference type="GeneID" id="60752926"/>
<protein>
    <submittedName>
        <fullName evidence="2">Uncharacterized protein</fullName>
    </submittedName>
</protein>
<dbReference type="AlphaFoldDB" id="A0A1V0K8N2"/>
<evidence type="ECO:0000313" key="3">
    <source>
        <dbReference type="Proteomes" id="UP000276905"/>
    </source>
</evidence>
<sequence length="52" mass="6128">MEPQKVYLFSAKKHNSLLAFYKKIIRSSESVTFDKLSNNLQGRFLELDLLYC</sequence>
<gene>
    <name evidence="2" type="ORF">EA756_00060</name>
    <name evidence="1" type="ORF">M0O54_19220</name>
</gene>
<dbReference type="EMBL" id="JALNTG010000069">
    <property type="protein sequence ID" value="MDD9322210.1"/>
    <property type="molecule type" value="Genomic_DNA"/>
</dbReference>
<name>A0A1V0K8N2_9GAMM</name>
<reference evidence="2 3" key="1">
    <citation type="submission" date="2018-10" db="EMBL/GenBank/DDBJ databases">
        <title>GWAS and RNA-Seq identify cryptic mechanisms of antimicrobial resistance in Acinetobacter baumannii.</title>
        <authorList>
            <person name="Sahl J.W."/>
        </authorList>
    </citation>
    <scope>NUCLEOTIDE SEQUENCE [LARGE SCALE GENOMIC DNA]</scope>
    <source>
        <strain evidence="2 3">TG41018</strain>
    </source>
</reference>
<evidence type="ECO:0000313" key="2">
    <source>
        <dbReference type="EMBL" id="RSO60533.1"/>
    </source>
</evidence>
<dbReference type="Proteomes" id="UP000276905">
    <property type="component" value="Unassembled WGS sequence"/>
</dbReference>